<dbReference type="InterPro" id="IPR000210">
    <property type="entry name" value="BTB/POZ_dom"/>
</dbReference>
<comment type="caution">
    <text evidence="2">The sequence shown here is derived from an EMBL/GenBank/DDBJ whole genome shotgun (WGS) entry which is preliminary data.</text>
</comment>
<dbReference type="AlphaFoldDB" id="A0AAV4U208"/>
<dbReference type="InterPro" id="IPR011333">
    <property type="entry name" value="SKP1/BTB/POZ_sf"/>
</dbReference>
<protein>
    <submittedName>
        <fullName evidence="2">Kelch repeat and BTB domain-containing protein 4</fullName>
    </submittedName>
</protein>
<proteinExistence type="predicted"/>
<name>A0AAV4U208_CAEEX</name>
<gene>
    <name evidence="2" type="primary">KBTBD4</name>
    <name evidence="2" type="ORF">CEXT_264731</name>
</gene>
<dbReference type="PROSITE" id="PS50097">
    <property type="entry name" value="BTB"/>
    <property type="match status" value="1"/>
</dbReference>
<dbReference type="CDD" id="cd18186">
    <property type="entry name" value="BTB_POZ_ZBTB_KLHL-like"/>
    <property type="match status" value="1"/>
</dbReference>
<evidence type="ECO:0000259" key="1">
    <source>
        <dbReference type="PROSITE" id="PS50097"/>
    </source>
</evidence>
<dbReference type="Gene3D" id="1.25.40.420">
    <property type="match status" value="1"/>
</dbReference>
<evidence type="ECO:0000313" key="2">
    <source>
        <dbReference type="EMBL" id="GIY51780.1"/>
    </source>
</evidence>
<dbReference type="Proteomes" id="UP001054945">
    <property type="component" value="Unassembled WGS sequence"/>
</dbReference>
<dbReference type="PANTHER" id="PTHR24413">
    <property type="entry name" value="SPECKLE-TYPE POZ PROTEIN"/>
    <property type="match status" value="1"/>
</dbReference>
<dbReference type="SUPFAM" id="SSF54695">
    <property type="entry name" value="POZ domain"/>
    <property type="match status" value="1"/>
</dbReference>
<evidence type="ECO:0000313" key="3">
    <source>
        <dbReference type="Proteomes" id="UP001054945"/>
    </source>
</evidence>
<dbReference type="SMART" id="SM00225">
    <property type="entry name" value="BTB"/>
    <property type="match status" value="1"/>
</dbReference>
<keyword evidence="3" id="KW-1185">Reference proteome</keyword>
<organism evidence="2 3">
    <name type="scientific">Caerostris extrusa</name>
    <name type="common">Bark spider</name>
    <name type="synonym">Caerostris bankana</name>
    <dbReference type="NCBI Taxonomy" id="172846"/>
    <lineage>
        <taxon>Eukaryota</taxon>
        <taxon>Metazoa</taxon>
        <taxon>Ecdysozoa</taxon>
        <taxon>Arthropoda</taxon>
        <taxon>Chelicerata</taxon>
        <taxon>Arachnida</taxon>
        <taxon>Araneae</taxon>
        <taxon>Araneomorphae</taxon>
        <taxon>Entelegynae</taxon>
        <taxon>Araneoidea</taxon>
        <taxon>Araneidae</taxon>
        <taxon>Caerostris</taxon>
    </lineage>
</organism>
<reference evidence="2 3" key="1">
    <citation type="submission" date="2021-06" db="EMBL/GenBank/DDBJ databases">
        <title>Caerostris extrusa draft genome.</title>
        <authorList>
            <person name="Kono N."/>
            <person name="Arakawa K."/>
        </authorList>
    </citation>
    <scope>NUCLEOTIDE SEQUENCE [LARGE SCALE GENOMIC DNA]</scope>
</reference>
<dbReference type="Gene3D" id="3.30.710.10">
    <property type="entry name" value="Potassium Channel Kv1.1, Chain A"/>
    <property type="match status" value="1"/>
</dbReference>
<accession>A0AAV4U208</accession>
<dbReference type="Pfam" id="PF00651">
    <property type="entry name" value="BTB"/>
    <property type="match status" value="1"/>
</dbReference>
<sequence>MEKNPNRNEVIMRTDNPVHEGDFKWIIENTSKFSRRLRSCSLKTNTDCKPEFQMVAKFNDRFPDVNVTNVNIGIQRVDSGDESIHVSIDVQLLNQNGDEYCRKQADFRSSANGAPFYLFSEFFSCCPDKLTVPKVQKSISSKDNHELLSLHVKKLVATHGNVDKIFILPNDILIVKTVIKTFGCCVITNKMEVLDVPDKLMLQSHVDRLLNDIRDAYVHQALTDLELLVDGQSIRVHKFILQCRSPVFRTMFEHNLSEKTDGTVEIQDVDFIVMQALVWYLYTGVVHKLPYEDLCDLYEAADKYEVASLFRQCSEILKSFIGEDTVCRILVLADLHHDSKLREEAIQFVNCNFAKVKVTEEWQMTMKAHQNIASDVLERVCEFSNKTIPMKPSA</sequence>
<dbReference type="EMBL" id="BPLR01012159">
    <property type="protein sequence ID" value="GIY51780.1"/>
    <property type="molecule type" value="Genomic_DNA"/>
</dbReference>
<feature type="domain" description="BTB" evidence="1">
    <location>
        <begin position="223"/>
        <end position="290"/>
    </location>
</feature>